<dbReference type="GO" id="GO:0005737">
    <property type="term" value="C:cytoplasm"/>
    <property type="evidence" value="ECO:0007669"/>
    <property type="project" value="TreeGrafter"/>
</dbReference>
<dbReference type="GO" id="GO:0019888">
    <property type="term" value="F:protein phosphatase regulator activity"/>
    <property type="evidence" value="ECO:0007669"/>
    <property type="project" value="TreeGrafter"/>
</dbReference>
<feature type="compositionally biased region" description="Pro residues" evidence="2">
    <location>
        <begin position="95"/>
        <end position="108"/>
    </location>
</feature>
<dbReference type="InterPro" id="IPR011989">
    <property type="entry name" value="ARM-like"/>
</dbReference>
<evidence type="ECO:0000313" key="4">
    <source>
        <dbReference type="Proteomes" id="UP000799118"/>
    </source>
</evidence>
<feature type="compositionally biased region" description="Acidic residues" evidence="2">
    <location>
        <begin position="347"/>
        <end position="357"/>
    </location>
</feature>
<feature type="compositionally biased region" description="Acidic residues" evidence="2">
    <location>
        <begin position="129"/>
        <end position="139"/>
    </location>
</feature>
<evidence type="ECO:0000256" key="2">
    <source>
        <dbReference type="SAM" id="MobiDB-lite"/>
    </source>
</evidence>
<organism evidence="3 4">
    <name type="scientific">Gymnopus androsaceus JB14</name>
    <dbReference type="NCBI Taxonomy" id="1447944"/>
    <lineage>
        <taxon>Eukaryota</taxon>
        <taxon>Fungi</taxon>
        <taxon>Dikarya</taxon>
        <taxon>Basidiomycota</taxon>
        <taxon>Agaricomycotina</taxon>
        <taxon>Agaricomycetes</taxon>
        <taxon>Agaricomycetidae</taxon>
        <taxon>Agaricales</taxon>
        <taxon>Marasmiineae</taxon>
        <taxon>Omphalotaceae</taxon>
        <taxon>Gymnopus</taxon>
    </lineage>
</organism>
<feature type="compositionally biased region" description="Polar residues" evidence="2">
    <location>
        <begin position="361"/>
        <end position="370"/>
    </location>
</feature>
<feature type="region of interest" description="Disordered" evidence="2">
    <location>
        <begin position="549"/>
        <end position="570"/>
    </location>
</feature>
<feature type="compositionally biased region" description="Low complexity" evidence="2">
    <location>
        <begin position="428"/>
        <end position="499"/>
    </location>
</feature>
<evidence type="ECO:0000313" key="3">
    <source>
        <dbReference type="EMBL" id="KAE9399277.1"/>
    </source>
</evidence>
<dbReference type="InterPro" id="IPR016024">
    <property type="entry name" value="ARM-type_fold"/>
</dbReference>
<dbReference type="AlphaFoldDB" id="A0A6A4HQL0"/>
<dbReference type="Gene3D" id="1.25.10.10">
    <property type="entry name" value="Leucine-rich Repeat Variant"/>
    <property type="match status" value="1"/>
</dbReference>
<feature type="compositionally biased region" description="Polar residues" evidence="2">
    <location>
        <begin position="17"/>
        <end position="29"/>
    </location>
</feature>
<feature type="region of interest" description="Disordered" evidence="2">
    <location>
        <begin position="346"/>
        <end position="513"/>
    </location>
</feature>
<dbReference type="EMBL" id="ML769471">
    <property type="protein sequence ID" value="KAE9399277.1"/>
    <property type="molecule type" value="Genomic_DNA"/>
</dbReference>
<dbReference type="PANTHER" id="PTHR10648:SF1">
    <property type="entry name" value="SERINE_THREONINE-PROTEIN PHOSPHATASE 4 REGULATORY SUBUNIT 1"/>
    <property type="match status" value="1"/>
</dbReference>
<feature type="region of interest" description="Disordered" evidence="2">
    <location>
        <begin position="1"/>
        <end position="33"/>
    </location>
</feature>
<sequence length="1138" mass="123762">MMRPTHIPMPPAPYSGMNISYTPSPSSRDNPFESPLYSPNLVFYTAPSTPIVESPASQEPPLAPNSPALTSVMHISNIIPSSSQSPQFSLHNTYPPIPSSPTSMPPPEHIPHYPISPPTTDDSFPETSEPPDDTTLDDEGLSTLERIYLYSRSKSSFHRVFIANALPELLEQVTPHEAIEYVLPLLNTLAMDDDEMVKEAFSSRLVTIIWWFFTHCQLIPGDAVDVDGLNPPEFQDQESPPTISVQAFTPILGTLLLNPNALVGGATRYAVVALLGRIKRVNAMELNLGTSSPNIPAQIPPPPGHAQTIEGEDEDLVIGLFGSDERALFEKEIIYQVVVGMGRLDGGEEEEEGELVEEQQPRSMSDSSLDYSRRNQEPQAGFQISSPMREMSEAEGSVSRADVKQSMQNNNPYFPPLTSSSKVTSIQTTSNGSPMSTSSSDSSSSTPSSTTSTTASSSSEDSVSPSSNPSARPSQSSSSSSSNSTITSPGMADPSTTDPTPAPFDHSPSLPIINSHQSDIHAFSSISDRLWPISPSYSPQQDASAYGALSLPSAGIPDTPSPPSSNFSDVQSYDSVEFDEEGEYDQAAIGRLSSMSLVAAVAASGFLDEASTDAFVAEVERVSQDPLFWVRKEACFALGALAKMRTLQNLVTDPMHNVRHSSLFALPTILGRLPSSQRRQTALDILIPMSMDESADVRAGVLEALGEVIYTFHEDENLNTTHDFADAKIKESQTPPEELLKMFLGRTHDRRVIDGQQPLASEEEDTGPLPPITNKQAALEAFYTDPSRPLICAFNFPAVTLTVGRNHWSSLLRDTYLWLSGNNTPGVKRTLAASLGEMAKILGEEYAQQDLLGVWRSAFRTSDDEVRLKLIDCLVTFVGALPRVGQLEVFNALLDAWSSAAFTSWREREGIAKSLNDLLNVGGSEVMGIIEKLLMHSLADSVNTVREAAISILPKLWMTFKGKGFLDSVRSDLLSMAQSELSRRRMTYIACQHALLIPGPEGVPSMEIDDELCHTLASLASDYIVGVRIGVARLIAFICGELTKKAKPVPKSFLDVIPLLSQDSSHEVRSYVVDCLVEPRDSSNSSGRYPGLTRVNLASTASTFSRPPSTSRGHSAVVAPWLERMQWAHQVVRNAFDV</sequence>
<evidence type="ECO:0000256" key="1">
    <source>
        <dbReference type="ARBA" id="ARBA00022737"/>
    </source>
</evidence>
<dbReference type="InterPro" id="IPR051023">
    <property type="entry name" value="PP2A_Regulatory_Subunit_A"/>
</dbReference>
<gene>
    <name evidence="3" type="ORF">BT96DRAFT_920236</name>
</gene>
<name>A0A6A4HQL0_9AGAR</name>
<protein>
    <submittedName>
        <fullName evidence="3">ARM repeat-containing protein</fullName>
    </submittedName>
</protein>
<accession>A0A6A4HQL0</accession>
<feature type="region of interest" description="Disordered" evidence="2">
    <location>
        <begin position="83"/>
        <end position="139"/>
    </location>
</feature>
<reference evidence="3" key="1">
    <citation type="journal article" date="2019" name="Environ. Microbiol.">
        <title>Fungal ecological strategies reflected in gene transcription - a case study of two litter decomposers.</title>
        <authorList>
            <person name="Barbi F."/>
            <person name="Kohler A."/>
            <person name="Barry K."/>
            <person name="Baskaran P."/>
            <person name="Daum C."/>
            <person name="Fauchery L."/>
            <person name="Ihrmark K."/>
            <person name="Kuo A."/>
            <person name="LaButti K."/>
            <person name="Lipzen A."/>
            <person name="Morin E."/>
            <person name="Grigoriev I.V."/>
            <person name="Henrissat B."/>
            <person name="Lindahl B."/>
            <person name="Martin F."/>
        </authorList>
    </citation>
    <scope>NUCLEOTIDE SEQUENCE</scope>
    <source>
        <strain evidence="3">JB14</strain>
    </source>
</reference>
<keyword evidence="1" id="KW-0677">Repeat</keyword>
<feature type="compositionally biased region" description="Polar residues" evidence="2">
    <location>
        <begin position="405"/>
        <end position="427"/>
    </location>
</feature>
<dbReference type="OrthoDB" id="340346at2759"/>
<dbReference type="SUPFAM" id="SSF48371">
    <property type="entry name" value="ARM repeat"/>
    <property type="match status" value="1"/>
</dbReference>
<dbReference type="PANTHER" id="PTHR10648">
    <property type="entry name" value="SERINE/THREONINE-PROTEIN PHOSPHATASE PP2A 65 KDA REGULATORY SUBUNIT"/>
    <property type="match status" value="1"/>
</dbReference>
<keyword evidence="4" id="KW-1185">Reference proteome</keyword>
<proteinExistence type="predicted"/>
<dbReference type="Proteomes" id="UP000799118">
    <property type="component" value="Unassembled WGS sequence"/>
</dbReference>